<dbReference type="Proteomes" id="UP001150259">
    <property type="component" value="Unassembled WGS sequence"/>
</dbReference>
<feature type="region of interest" description="Disordered" evidence="1">
    <location>
        <begin position="125"/>
        <end position="151"/>
    </location>
</feature>
<evidence type="ECO:0000313" key="3">
    <source>
        <dbReference type="EMBL" id="MDC5696703.1"/>
    </source>
</evidence>
<sequence>MDSPRPDPPDEGERFGPSRARVLDALRDRAGPATAAELAAQLGTHPNTARFHLEALCAAGFVVRQREDRIVPGRPRTHYVAVSRGDGRRRGGPQRSYRLLAEILAAHLGTTAGDPSEAAVQAGRAFGRDAASRRDPGREAGGDPRPDPDTAGLLVETLSGLGFASQLTPEGPDRARVDVTSCPFLEVATQHVDVVCAVHRGLMEGLLEAVGAPLRVAALEPLVGPSHCVARLQRAG</sequence>
<dbReference type="InterPro" id="IPR011991">
    <property type="entry name" value="ArsR-like_HTH"/>
</dbReference>
<reference evidence="3 4" key="1">
    <citation type="submission" date="2022-11" db="EMBL/GenBank/DDBJ databases">
        <title>Anaerobic phenanthrene biodegradation by a DNRA strain PheN6.</title>
        <authorList>
            <person name="Zhang Z."/>
        </authorList>
    </citation>
    <scope>NUCLEOTIDE SEQUENCE [LARGE SCALE GENOMIC DNA]</scope>
    <source>
        <strain evidence="3 4">PheN6</strain>
    </source>
</reference>
<dbReference type="InterPro" id="IPR036390">
    <property type="entry name" value="WH_DNA-bd_sf"/>
</dbReference>
<dbReference type="RefSeq" id="WP_272461279.1">
    <property type="nucleotide sequence ID" value="NZ_JAPFQL010000016.1"/>
</dbReference>
<accession>A0ABT5GEL9</accession>
<gene>
    <name evidence="3" type="ORF">OO014_05495</name>
</gene>
<keyword evidence="4" id="KW-1185">Reference proteome</keyword>
<dbReference type="SUPFAM" id="SSF46785">
    <property type="entry name" value="Winged helix' DNA-binding domain"/>
    <property type="match status" value="1"/>
</dbReference>
<dbReference type="EMBL" id="JAPFQL010000016">
    <property type="protein sequence ID" value="MDC5696703.1"/>
    <property type="molecule type" value="Genomic_DNA"/>
</dbReference>
<dbReference type="Pfam" id="PF12840">
    <property type="entry name" value="HTH_20"/>
    <property type="match status" value="1"/>
</dbReference>
<evidence type="ECO:0000259" key="2">
    <source>
        <dbReference type="SMART" id="SM00418"/>
    </source>
</evidence>
<feature type="compositionally biased region" description="Basic and acidic residues" evidence="1">
    <location>
        <begin position="126"/>
        <end position="148"/>
    </location>
</feature>
<proteinExistence type="predicted"/>
<organism evidence="3 4">
    <name type="scientific">Intrasporangium calvum</name>
    <dbReference type="NCBI Taxonomy" id="53358"/>
    <lineage>
        <taxon>Bacteria</taxon>
        <taxon>Bacillati</taxon>
        <taxon>Actinomycetota</taxon>
        <taxon>Actinomycetes</taxon>
        <taxon>Micrococcales</taxon>
        <taxon>Intrasporangiaceae</taxon>
        <taxon>Intrasporangium</taxon>
    </lineage>
</organism>
<evidence type="ECO:0000313" key="4">
    <source>
        <dbReference type="Proteomes" id="UP001150259"/>
    </source>
</evidence>
<name>A0ABT5GEL9_9MICO</name>
<dbReference type="InterPro" id="IPR001845">
    <property type="entry name" value="HTH_ArsR_DNA-bd_dom"/>
</dbReference>
<dbReference type="CDD" id="cd00090">
    <property type="entry name" value="HTH_ARSR"/>
    <property type="match status" value="1"/>
</dbReference>
<feature type="domain" description="HTH arsR-type" evidence="2">
    <location>
        <begin position="13"/>
        <end position="102"/>
    </location>
</feature>
<dbReference type="InterPro" id="IPR036388">
    <property type="entry name" value="WH-like_DNA-bd_sf"/>
</dbReference>
<comment type="caution">
    <text evidence="3">The sequence shown here is derived from an EMBL/GenBank/DDBJ whole genome shotgun (WGS) entry which is preliminary data.</text>
</comment>
<dbReference type="SMART" id="SM00418">
    <property type="entry name" value="HTH_ARSR"/>
    <property type="match status" value="1"/>
</dbReference>
<evidence type="ECO:0000256" key="1">
    <source>
        <dbReference type="SAM" id="MobiDB-lite"/>
    </source>
</evidence>
<dbReference type="Gene3D" id="1.10.10.10">
    <property type="entry name" value="Winged helix-like DNA-binding domain superfamily/Winged helix DNA-binding domain"/>
    <property type="match status" value="1"/>
</dbReference>
<protein>
    <submittedName>
        <fullName evidence="3">Helix-turn-helix domain-containing protein</fullName>
    </submittedName>
</protein>